<feature type="domain" description="Sulfatase N-terminal" evidence="10">
    <location>
        <begin position="46"/>
        <end position="411"/>
    </location>
</feature>
<comment type="cofactor">
    <cofactor evidence="1">
        <name>Ca(2+)</name>
        <dbReference type="ChEBI" id="CHEBI:29108"/>
    </cofactor>
</comment>
<feature type="region of interest" description="Disordered" evidence="8">
    <location>
        <begin position="783"/>
        <end position="802"/>
    </location>
</feature>
<dbReference type="EMBL" id="JASZZN010000008">
    <property type="protein sequence ID" value="MDM4016249.1"/>
    <property type="molecule type" value="Genomic_DNA"/>
</dbReference>
<dbReference type="InterPro" id="IPR001791">
    <property type="entry name" value="Laminin_G"/>
</dbReference>
<keyword evidence="4" id="KW-0732">Signal</keyword>
<dbReference type="Gene3D" id="3.40.720.10">
    <property type="entry name" value="Alkaline Phosphatase, subunit A"/>
    <property type="match status" value="1"/>
</dbReference>
<dbReference type="PANTHER" id="PTHR45953">
    <property type="entry name" value="IDURONATE 2-SULFATASE"/>
    <property type="match status" value="1"/>
</dbReference>
<dbReference type="SUPFAM" id="SSF49899">
    <property type="entry name" value="Concanavalin A-like lectins/glucanases"/>
    <property type="match status" value="1"/>
</dbReference>
<accession>A0ABT7PIX4</accession>
<organism evidence="11 12">
    <name type="scientific">Roseiconus lacunae</name>
    <dbReference type="NCBI Taxonomy" id="2605694"/>
    <lineage>
        <taxon>Bacteria</taxon>
        <taxon>Pseudomonadati</taxon>
        <taxon>Planctomycetota</taxon>
        <taxon>Planctomycetia</taxon>
        <taxon>Pirellulales</taxon>
        <taxon>Pirellulaceae</taxon>
        <taxon>Roseiconus</taxon>
    </lineage>
</organism>
<dbReference type="SUPFAM" id="SSF53649">
    <property type="entry name" value="Alkaline phosphatase-like"/>
    <property type="match status" value="1"/>
</dbReference>
<dbReference type="InterPro" id="IPR001547">
    <property type="entry name" value="Glyco_hydro_5"/>
</dbReference>
<name>A0ABT7PIX4_9BACT</name>
<comment type="similarity">
    <text evidence="2">Belongs to the sulfatase family.</text>
</comment>
<evidence type="ECO:0000259" key="9">
    <source>
        <dbReference type="Pfam" id="PF00150"/>
    </source>
</evidence>
<keyword evidence="3" id="KW-0479">Metal-binding</keyword>
<evidence type="ECO:0000256" key="6">
    <source>
        <dbReference type="ARBA" id="ARBA00022837"/>
    </source>
</evidence>
<dbReference type="InterPro" id="IPR017853">
    <property type="entry name" value="GH"/>
</dbReference>
<sequence>MVRPPFDVFSLSCRFTKRVATRCIITFLALVLLLIGIERSAAADRPNVLMILVDDLKPAMGCYGDRFAKTPHLDALTSRGMRFDAAYCNQAVCAPSRFTLMLGSHSTSTGLYGLGSQLRQIIPDAVTLPQHFAKHGYHTESLGKIFHIGHGNHGDPASFSVPHFKEKVIEYNEPASTDGGKLTREEAFFTNQQLDRIRSLPRGAAYESPDVRDDAYADGRVADETIRRLKSAKQRLERDGTPFFIAAGFARPHLPFSAPKKYWDLFDANELPLPQHESLPNDAPGVAGKRGGEITNYKPVPEDANAPFSEKLKRNLIHGYYASTAYVDAQIGKVLRGLDETGLADNTIIVLWGDHGFHLGDLGIWTKHTNYEQATRIPIVIVAPGVTPPKSSTKQLAESVDIYPTLAELAGLPRPTGPQSIDGVSLVPVLENPEARVRDHAFHAYPKRTLGRAIRTDRYRLVQWKSPQADEASAEYELYDYQTDPVETQNLAGSRPAVMSRLKAILAKYPEAVSRNPKQSNKSAKTPPIANRSIDIDVTVKGANPSGVVLAQGGNQLGYALHLIDGHPVFDVRIDGKVTRLRSTIRVSGRTRLQASLDEQKMTLAIRGGTPIEIASPGLLPSQPIDGLSVGFDDRSAAGDYTAPNEFNGTIVKQRVSVGEPVPTKIASFSSRPGRWTAKRANRWYDQVEWPIGANYVPSSAINQLEMWQADTFDPETIDRELGWAADIGMNTMRVFLHDIPWKTDSQEFFNRVDRYLEIADKHGIRTMFVFFDGVWHPYPKAGPQPEPTPGVHNSGWVQSPGRDILQDPSKQDALKPYVQSVLTRYKNDHRVLVWDLFNEPDNPNFNAYGGGGAKIELDQPEKTKFALRLVEKSFAWAREVDPSQPLTVGVWRGDYLTHPTEYQRACLENSDVISFHSYEPETKTRQLIEGLAQFGRPMLCTEYMARGNQSTFEDILPLLQMHDVAAYNWGFVNGRSQTIYPWDSWKKAYTEQPDPWFHDIFDTDGTPYRVEETKLIQELSTASKKSSAGK</sequence>
<dbReference type="InterPro" id="IPR000917">
    <property type="entry name" value="Sulfatase_N"/>
</dbReference>
<dbReference type="InterPro" id="IPR018087">
    <property type="entry name" value="Glyco_hydro_5_CS"/>
</dbReference>
<dbReference type="Gene3D" id="3.20.20.80">
    <property type="entry name" value="Glycosidases"/>
    <property type="match status" value="1"/>
</dbReference>
<feature type="domain" description="Glycoside hydrolase family 5" evidence="9">
    <location>
        <begin position="726"/>
        <end position="932"/>
    </location>
</feature>
<evidence type="ECO:0000256" key="1">
    <source>
        <dbReference type="ARBA" id="ARBA00001913"/>
    </source>
</evidence>
<keyword evidence="6" id="KW-0106">Calcium</keyword>
<reference evidence="11 12" key="1">
    <citation type="submission" date="2023-06" db="EMBL/GenBank/DDBJ databases">
        <title>Roseiconus lacunae JC819 isolated from Gulf of Mannar region, Tamil Nadu.</title>
        <authorList>
            <person name="Pk S."/>
            <person name="Ch S."/>
            <person name="Ch V.R."/>
        </authorList>
    </citation>
    <scope>NUCLEOTIDE SEQUENCE [LARGE SCALE GENOMIC DNA]</scope>
    <source>
        <strain evidence="11 12">JC819</strain>
    </source>
</reference>
<dbReference type="Proteomes" id="UP001239462">
    <property type="component" value="Unassembled WGS sequence"/>
</dbReference>
<evidence type="ECO:0000256" key="3">
    <source>
        <dbReference type="ARBA" id="ARBA00022723"/>
    </source>
</evidence>
<dbReference type="SUPFAM" id="SSF51445">
    <property type="entry name" value="(Trans)glycosidases"/>
    <property type="match status" value="1"/>
</dbReference>
<comment type="caution">
    <text evidence="11">The sequence shown here is derived from an EMBL/GenBank/DDBJ whole genome shotgun (WGS) entry which is preliminary data.</text>
</comment>
<evidence type="ECO:0000256" key="5">
    <source>
        <dbReference type="ARBA" id="ARBA00022801"/>
    </source>
</evidence>
<keyword evidence="7" id="KW-0326">Glycosidase</keyword>
<evidence type="ECO:0000256" key="8">
    <source>
        <dbReference type="SAM" id="MobiDB-lite"/>
    </source>
</evidence>
<evidence type="ECO:0000256" key="2">
    <source>
        <dbReference type="ARBA" id="ARBA00008779"/>
    </source>
</evidence>
<dbReference type="Pfam" id="PF00884">
    <property type="entry name" value="Sulfatase"/>
    <property type="match status" value="1"/>
</dbReference>
<keyword evidence="12" id="KW-1185">Reference proteome</keyword>
<evidence type="ECO:0000313" key="12">
    <source>
        <dbReference type="Proteomes" id="UP001239462"/>
    </source>
</evidence>
<evidence type="ECO:0000256" key="7">
    <source>
        <dbReference type="ARBA" id="ARBA00023295"/>
    </source>
</evidence>
<dbReference type="PANTHER" id="PTHR45953:SF1">
    <property type="entry name" value="IDURONATE 2-SULFATASE"/>
    <property type="match status" value="1"/>
</dbReference>
<evidence type="ECO:0000313" key="11">
    <source>
        <dbReference type="EMBL" id="MDM4016249.1"/>
    </source>
</evidence>
<dbReference type="InterPro" id="IPR035874">
    <property type="entry name" value="IDS"/>
</dbReference>
<evidence type="ECO:0000256" key="4">
    <source>
        <dbReference type="ARBA" id="ARBA00022729"/>
    </source>
</evidence>
<dbReference type="RefSeq" id="WP_289163883.1">
    <property type="nucleotide sequence ID" value="NZ_JASZZN010000008.1"/>
</dbReference>
<keyword evidence="5" id="KW-0378">Hydrolase</keyword>
<dbReference type="CDD" id="cd16030">
    <property type="entry name" value="iduronate-2-sulfatase"/>
    <property type="match status" value="1"/>
</dbReference>
<dbReference type="CDD" id="cd00110">
    <property type="entry name" value="LamG"/>
    <property type="match status" value="1"/>
</dbReference>
<dbReference type="InterPro" id="IPR013320">
    <property type="entry name" value="ConA-like_dom_sf"/>
</dbReference>
<gene>
    <name evidence="11" type="ORF">QTN89_12475</name>
</gene>
<dbReference type="PROSITE" id="PS00659">
    <property type="entry name" value="GLYCOSYL_HYDROL_F5"/>
    <property type="match status" value="1"/>
</dbReference>
<proteinExistence type="inferred from homology"/>
<dbReference type="Pfam" id="PF00150">
    <property type="entry name" value="Cellulase"/>
    <property type="match status" value="1"/>
</dbReference>
<protein>
    <submittedName>
        <fullName evidence="11">Sulfatase-like hydrolase/transferase</fullName>
    </submittedName>
</protein>
<dbReference type="InterPro" id="IPR017850">
    <property type="entry name" value="Alkaline_phosphatase_core_sf"/>
</dbReference>
<dbReference type="Gene3D" id="2.60.120.200">
    <property type="match status" value="1"/>
</dbReference>
<evidence type="ECO:0000259" key="10">
    <source>
        <dbReference type="Pfam" id="PF00884"/>
    </source>
</evidence>